<dbReference type="Proteomes" id="UP000002630">
    <property type="component" value="Linkage Group LG08"/>
</dbReference>
<dbReference type="Gene3D" id="3.60.15.10">
    <property type="entry name" value="Ribonuclease Z/Hydroxyacylglutathione hydrolase-like"/>
    <property type="match status" value="1"/>
</dbReference>
<keyword evidence="2" id="KW-0732">Signal</keyword>
<reference evidence="4 5" key="1">
    <citation type="journal article" date="2010" name="Nature">
        <title>The Ectocarpus genome and the independent evolution of multicellularity in brown algae.</title>
        <authorList>
            <person name="Cock J.M."/>
            <person name="Sterck L."/>
            <person name="Rouze P."/>
            <person name="Scornet D."/>
            <person name="Allen A.E."/>
            <person name="Amoutzias G."/>
            <person name="Anthouard V."/>
            <person name="Artiguenave F."/>
            <person name="Aury J.M."/>
            <person name="Badger J.H."/>
            <person name="Beszteri B."/>
            <person name="Billiau K."/>
            <person name="Bonnet E."/>
            <person name="Bothwell J.H."/>
            <person name="Bowler C."/>
            <person name="Boyen C."/>
            <person name="Brownlee C."/>
            <person name="Carrano C.J."/>
            <person name="Charrier B."/>
            <person name="Cho G.Y."/>
            <person name="Coelho S.M."/>
            <person name="Collen J."/>
            <person name="Corre E."/>
            <person name="Da Silva C."/>
            <person name="Delage L."/>
            <person name="Delaroque N."/>
            <person name="Dittami S.M."/>
            <person name="Doulbeau S."/>
            <person name="Elias M."/>
            <person name="Farnham G."/>
            <person name="Gachon C.M."/>
            <person name="Gschloessl B."/>
            <person name="Heesch S."/>
            <person name="Jabbari K."/>
            <person name="Jubin C."/>
            <person name="Kawai H."/>
            <person name="Kimura K."/>
            <person name="Kloareg B."/>
            <person name="Kupper F.C."/>
            <person name="Lang D."/>
            <person name="Le Bail A."/>
            <person name="Leblanc C."/>
            <person name="Lerouge P."/>
            <person name="Lohr M."/>
            <person name="Lopez P.J."/>
            <person name="Martens C."/>
            <person name="Maumus F."/>
            <person name="Michel G."/>
            <person name="Miranda-Saavedra D."/>
            <person name="Morales J."/>
            <person name="Moreau H."/>
            <person name="Motomura T."/>
            <person name="Nagasato C."/>
            <person name="Napoli C.A."/>
            <person name="Nelson D.R."/>
            <person name="Nyvall-Collen P."/>
            <person name="Peters A.F."/>
            <person name="Pommier C."/>
            <person name="Potin P."/>
            <person name="Poulain J."/>
            <person name="Quesneville H."/>
            <person name="Read B."/>
            <person name="Rensing S.A."/>
            <person name="Ritter A."/>
            <person name="Rousvoal S."/>
            <person name="Samanta M."/>
            <person name="Samson G."/>
            <person name="Schroeder D.C."/>
            <person name="Segurens B."/>
            <person name="Strittmatter M."/>
            <person name="Tonon T."/>
            <person name="Tregear J.W."/>
            <person name="Valentin K."/>
            <person name="von Dassow P."/>
            <person name="Yamagishi T."/>
            <person name="Van de Peer Y."/>
            <person name="Wincker P."/>
        </authorList>
    </citation>
    <scope>NUCLEOTIDE SEQUENCE [LARGE SCALE GENOMIC DNA]</scope>
    <source>
        <strain evidence="5">Ec32 / CCAP1310/4</strain>
    </source>
</reference>
<dbReference type="EMBL" id="FN648796">
    <property type="protein sequence ID" value="CBJ27204.1"/>
    <property type="molecule type" value="Genomic_DNA"/>
</dbReference>
<dbReference type="CDD" id="cd16279">
    <property type="entry name" value="metallo-hydrolase-like_MBL-fold"/>
    <property type="match status" value="1"/>
</dbReference>
<dbReference type="EMBL" id="FN649733">
    <property type="protein sequence ID" value="CBJ27204.1"/>
    <property type="molecule type" value="Genomic_DNA"/>
</dbReference>
<sequence length="494" mass="53393">MMRRHALAGGGGLLSLGMVWSQAMCAKASNGHGHHSAFASAPPRPSGSSAVGVGAGATFGGRASSAGVDAGTKGIRPGSQQRRLCGGGDGEGGGGRAGRRDHSQLIFVGAGSSTAVPSAFLLLHPELDTKQTAIAQLSVATPPEVNKNYRGGAEYGVVLHVPWDELCIATAKLKDYATAKWKVRFSWRKRKLPMWSHFDCFARALIPGATGKVLVRIAKERRVTPNSDSDGDSDGRSQASQSEEVTSEGRSNTQVKHVQIDTGKTWREGAIRWFPRHGVRGLDGIVLTHDHADAMLGLDDVRSIQDSRKRTPTPVHVSERTDRSVRRVFPYLVGREDDNGAGGRFVAALNFNVFQDFQPFEVGGLEITPFPVMHGEDYVSHGFLFGPEGNKICYISDVSRVPPESMEFLEKHGPMQLLVCDALMVSKKHRTHFCVEDSVVLAGQLKARRTLLVGLGSDIEYHATNAMLASREEEELGMPHVRLAYDGLAVDVDL</sequence>
<feature type="region of interest" description="Disordered" evidence="1">
    <location>
        <begin position="221"/>
        <end position="259"/>
    </location>
</feature>
<evidence type="ECO:0000256" key="2">
    <source>
        <dbReference type="SAM" id="SignalP"/>
    </source>
</evidence>
<proteinExistence type="predicted"/>
<dbReference type="SUPFAM" id="SSF56281">
    <property type="entry name" value="Metallo-hydrolase/oxidoreductase"/>
    <property type="match status" value="1"/>
</dbReference>
<protein>
    <recommendedName>
        <fullName evidence="3">Metallo-beta-lactamase domain-containing protein</fullName>
    </recommendedName>
</protein>
<gene>
    <name evidence="4" type="ORF">Esi_0058_0122</name>
</gene>
<dbReference type="InterPro" id="IPR036866">
    <property type="entry name" value="RibonucZ/Hydroxyglut_hydro"/>
</dbReference>
<dbReference type="InterPro" id="IPR001279">
    <property type="entry name" value="Metallo-B-lactamas"/>
</dbReference>
<dbReference type="Pfam" id="PF12706">
    <property type="entry name" value="Lactamase_B_2"/>
    <property type="match status" value="1"/>
</dbReference>
<name>D7G4W1_ECTSI</name>
<dbReference type="AlphaFoldDB" id="D7G4W1"/>
<dbReference type="InParanoid" id="D7G4W1"/>
<evidence type="ECO:0000259" key="3">
    <source>
        <dbReference type="Pfam" id="PF12706"/>
    </source>
</evidence>
<evidence type="ECO:0000313" key="5">
    <source>
        <dbReference type="Proteomes" id="UP000002630"/>
    </source>
</evidence>
<organism evidence="4 5">
    <name type="scientific">Ectocarpus siliculosus</name>
    <name type="common">Brown alga</name>
    <name type="synonym">Conferva siliculosa</name>
    <dbReference type="NCBI Taxonomy" id="2880"/>
    <lineage>
        <taxon>Eukaryota</taxon>
        <taxon>Sar</taxon>
        <taxon>Stramenopiles</taxon>
        <taxon>Ochrophyta</taxon>
        <taxon>PX clade</taxon>
        <taxon>Phaeophyceae</taxon>
        <taxon>Ectocarpales</taxon>
        <taxon>Ectocarpaceae</taxon>
        <taxon>Ectocarpus</taxon>
    </lineage>
</organism>
<feature type="compositionally biased region" description="Gly residues" evidence="1">
    <location>
        <begin position="85"/>
        <end position="96"/>
    </location>
</feature>
<feature type="region of interest" description="Disordered" evidence="1">
    <location>
        <begin position="66"/>
        <end position="98"/>
    </location>
</feature>
<feature type="signal peptide" evidence="2">
    <location>
        <begin position="1"/>
        <end position="21"/>
    </location>
</feature>
<dbReference type="PANTHER" id="PTHR42663:SF6">
    <property type="entry name" value="HYDROLASE C777.06C-RELATED"/>
    <property type="match status" value="1"/>
</dbReference>
<dbReference type="STRING" id="2880.D7G4W1"/>
<dbReference type="eggNOG" id="ENOG502QWBK">
    <property type="taxonomic scope" value="Eukaryota"/>
</dbReference>
<keyword evidence="5" id="KW-1185">Reference proteome</keyword>
<evidence type="ECO:0000313" key="4">
    <source>
        <dbReference type="EMBL" id="CBJ27204.1"/>
    </source>
</evidence>
<dbReference type="PANTHER" id="PTHR42663">
    <property type="entry name" value="HYDROLASE C777.06C-RELATED-RELATED"/>
    <property type="match status" value="1"/>
</dbReference>
<feature type="chain" id="PRO_5003095784" description="Metallo-beta-lactamase domain-containing protein" evidence="2">
    <location>
        <begin position="22"/>
        <end position="494"/>
    </location>
</feature>
<feature type="domain" description="Metallo-beta-lactamase" evidence="3">
    <location>
        <begin position="258"/>
        <end position="453"/>
    </location>
</feature>
<evidence type="ECO:0000256" key="1">
    <source>
        <dbReference type="SAM" id="MobiDB-lite"/>
    </source>
</evidence>
<accession>D7G4W1</accession>
<dbReference type="OrthoDB" id="341300at2759"/>